<sequence length="83" mass="9422">MDDNDMPLRITITLSAYEGRKLICPSKIHGKPKATYAAQIIGSRIEANFEEINRQMADIAKREGITVAELEARWLAEENFELD</sequence>
<dbReference type="AlphaFoldDB" id="A0A928ZAH5"/>
<accession>A0A928ZAH5</accession>
<reference evidence="1" key="1">
    <citation type="submission" date="2020-10" db="EMBL/GenBank/DDBJ databases">
        <authorList>
            <person name="Castelo-Branco R."/>
            <person name="Eusebio N."/>
            <person name="Adriana R."/>
            <person name="Vieira A."/>
            <person name="Brugerolle De Fraissinette N."/>
            <person name="Rezende De Castro R."/>
            <person name="Schneider M.P."/>
            <person name="Vasconcelos V."/>
            <person name="Leao P.N."/>
        </authorList>
    </citation>
    <scope>NUCLEOTIDE SEQUENCE</scope>
    <source>
        <strain evidence="1">LEGE 11467</strain>
    </source>
</reference>
<proteinExistence type="predicted"/>
<organism evidence="1 2">
    <name type="scientific">Zarconia navalis LEGE 11467</name>
    <dbReference type="NCBI Taxonomy" id="1828826"/>
    <lineage>
        <taxon>Bacteria</taxon>
        <taxon>Bacillati</taxon>
        <taxon>Cyanobacteriota</taxon>
        <taxon>Cyanophyceae</taxon>
        <taxon>Oscillatoriophycideae</taxon>
        <taxon>Oscillatoriales</taxon>
        <taxon>Oscillatoriales incertae sedis</taxon>
        <taxon>Zarconia</taxon>
        <taxon>Zarconia navalis</taxon>
    </lineage>
</organism>
<keyword evidence="2" id="KW-1185">Reference proteome</keyword>
<dbReference type="Proteomes" id="UP000621799">
    <property type="component" value="Unassembled WGS sequence"/>
</dbReference>
<dbReference type="EMBL" id="JADEXN010000414">
    <property type="protein sequence ID" value="MBE9042698.1"/>
    <property type="molecule type" value="Genomic_DNA"/>
</dbReference>
<protein>
    <submittedName>
        <fullName evidence="1">Uncharacterized protein</fullName>
    </submittedName>
</protein>
<comment type="caution">
    <text evidence="1">The sequence shown here is derived from an EMBL/GenBank/DDBJ whole genome shotgun (WGS) entry which is preliminary data.</text>
</comment>
<gene>
    <name evidence="1" type="ORF">IQ235_18215</name>
</gene>
<evidence type="ECO:0000313" key="1">
    <source>
        <dbReference type="EMBL" id="MBE9042698.1"/>
    </source>
</evidence>
<name>A0A928ZAH5_9CYAN</name>
<dbReference type="RefSeq" id="WP_264322849.1">
    <property type="nucleotide sequence ID" value="NZ_JADEXN010000414.1"/>
</dbReference>
<evidence type="ECO:0000313" key="2">
    <source>
        <dbReference type="Proteomes" id="UP000621799"/>
    </source>
</evidence>